<gene>
    <name evidence="2" type="ORF">PECAL_4P15100</name>
</gene>
<accession>A0A8J2SPG1</accession>
<keyword evidence="1" id="KW-1133">Transmembrane helix</keyword>
<evidence type="ECO:0000256" key="1">
    <source>
        <dbReference type="SAM" id="Phobius"/>
    </source>
</evidence>
<evidence type="ECO:0000313" key="2">
    <source>
        <dbReference type="EMBL" id="CAH0374238.1"/>
    </source>
</evidence>
<organism evidence="2 3">
    <name type="scientific">Pelagomonas calceolata</name>
    <dbReference type="NCBI Taxonomy" id="35677"/>
    <lineage>
        <taxon>Eukaryota</taxon>
        <taxon>Sar</taxon>
        <taxon>Stramenopiles</taxon>
        <taxon>Ochrophyta</taxon>
        <taxon>Pelagophyceae</taxon>
        <taxon>Pelagomonadales</taxon>
        <taxon>Pelagomonadaceae</taxon>
        <taxon>Pelagomonas</taxon>
    </lineage>
</organism>
<proteinExistence type="predicted"/>
<reference evidence="2" key="1">
    <citation type="submission" date="2021-11" db="EMBL/GenBank/DDBJ databases">
        <authorList>
            <consortium name="Genoscope - CEA"/>
            <person name="William W."/>
        </authorList>
    </citation>
    <scope>NUCLEOTIDE SEQUENCE</scope>
</reference>
<evidence type="ECO:0000313" key="3">
    <source>
        <dbReference type="Proteomes" id="UP000789595"/>
    </source>
</evidence>
<dbReference type="AlphaFoldDB" id="A0A8J2SPG1"/>
<keyword evidence="1" id="KW-0472">Membrane</keyword>
<protein>
    <submittedName>
        <fullName evidence="2">Uncharacterized protein</fullName>
    </submittedName>
</protein>
<comment type="caution">
    <text evidence="2">The sequence shown here is derived from an EMBL/GenBank/DDBJ whole genome shotgun (WGS) entry which is preliminary data.</text>
</comment>
<dbReference type="EMBL" id="CAKKNE010000004">
    <property type="protein sequence ID" value="CAH0374238.1"/>
    <property type="molecule type" value="Genomic_DNA"/>
</dbReference>
<dbReference type="Proteomes" id="UP000789595">
    <property type="component" value="Unassembled WGS sequence"/>
</dbReference>
<sequence>MASYATVPGEAEAETPLLNRDVRVNLKTVIGGAAVASFLLGALAATVVSGAPARTNSSALYKAGGATNFAAAVADRGTKKWTCDAPYVDSTYGPSSGPLSAAGLAVWSDWPNPQAVSETEDYKFQAPRDQVVTFTLKSIDGADSLSRVTAWAFAGGLGDPGYAAVASPAGIEFPKALCTGGEFSFVDGPIVNKRSGLRGSSMPASAKYTLPNYNYGYPNGVTTQSKTATVTAFVGEKWYQSTYTFSVCNANC</sequence>
<keyword evidence="3" id="KW-1185">Reference proteome</keyword>
<name>A0A8J2SPG1_9STRA</name>
<keyword evidence="1" id="KW-0812">Transmembrane</keyword>
<feature type="transmembrane region" description="Helical" evidence="1">
    <location>
        <begin position="29"/>
        <end position="48"/>
    </location>
</feature>